<accession>A0A830HNW7</accession>
<dbReference type="AlphaFoldDB" id="A0A830HNW7"/>
<name>A0A830HNW7_9CHLO</name>
<comment type="caution">
    <text evidence="2">The sequence shown here is derived from an EMBL/GenBank/DDBJ whole genome shotgun (WGS) entry which is preliminary data.</text>
</comment>
<dbReference type="EMBL" id="BNJQ01000020">
    <property type="protein sequence ID" value="GHP08385.1"/>
    <property type="molecule type" value="Genomic_DNA"/>
</dbReference>
<proteinExistence type="predicted"/>
<evidence type="ECO:0000313" key="2">
    <source>
        <dbReference type="EMBL" id="GHP08385.1"/>
    </source>
</evidence>
<organism evidence="2 3">
    <name type="scientific">Pycnococcus provasolii</name>
    <dbReference type="NCBI Taxonomy" id="41880"/>
    <lineage>
        <taxon>Eukaryota</taxon>
        <taxon>Viridiplantae</taxon>
        <taxon>Chlorophyta</taxon>
        <taxon>Pseudoscourfieldiophyceae</taxon>
        <taxon>Pseudoscourfieldiales</taxon>
        <taxon>Pycnococcaceae</taxon>
        <taxon>Pycnococcus</taxon>
    </lineage>
</organism>
<reference evidence="2" key="1">
    <citation type="submission" date="2020-10" db="EMBL/GenBank/DDBJ databases">
        <title>Unveiling of a novel bifunctional photoreceptor, Dualchrome1, isolated from a cosmopolitan green alga.</title>
        <authorList>
            <person name="Suzuki S."/>
            <person name="Kawachi M."/>
        </authorList>
    </citation>
    <scope>NUCLEOTIDE SEQUENCE</scope>
    <source>
        <strain evidence="2">NIES 2893</strain>
    </source>
</reference>
<keyword evidence="1" id="KW-1133">Transmembrane helix</keyword>
<evidence type="ECO:0000256" key="1">
    <source>
        <dbReference type="SAM" id="Phobius"/>
    </source>
</evidence>
<keyword evidence="1" id="KW-0812">Transmembrane</keyword>
<keyword evidence="1" id="KW-0472">Membrane</keyword>
<sequence>MFSIWREAGPRMLKSTQPTAGARMSGRAMRRPSRATCDTASVAAMADGAAISAATGAAATTGAEGARRWVACARTARRTTRVGIGLLTIIAILLLKGCVWKKRS</sequence>
<protein>
    <submittedName>
        <fullName evidence="2">Uncharacterized protein</fullName>
    </submittedName>
</protein>
<evidence type="ECO:0000313" key="3">
    <source>
        <dbReference type="Proteomes" id="UP000660262"/>
    </source>
</evidence>
<keyword evidence="3" id="KW-1185">Reference proteome</keyword>
<feature type="transmembrane region" description="Helical" evidence="1">
    <location>
        <begin position="82"/>
        <end position="100"/>
    </location>
</feature>
<gene>
    <name evidence="2" type="ORF">PPROV_000712400</name>
</gene>
<dbReference type="Proteomes" id="UP000660262">
    <property type="component" value="Unassembled WGS sequence"/>
</dbReference>